<sequence>MLNQLFSDKLAAHGATASRNWNAKNASNERHFSQAAYNKAKKEHDNFPSKKKGSILH</sequence>
<proteinExistence type="predicted"/>
<evidence type="ECO:0000256" key="1">
    <source>
        <dbReference type="SAM" id="MobiDB-lite"/>
    </source>
</evidence>
<name>A0A7X0XUP6_9LIST</name>
<evidence type="ECO:0000313" key="3">
    <source>
        <dbReference type="Proteomes" id="UP000547643"/>
    </source>
</evidence>
<reference evidence="2 3" key="1">
    <citation type="submission" date="2020-03" db="EMBL/GenBank/DDBJ databases">
        <title>Soil Listeria distribution.</title>
        <authorList>
            <person name="Liao J."/>
            <person name="Wiedmann M."/>
        </authorList>
    </citation>
    <scope>NUCLEOTIDE SEQUENCE [LARGE SCALE GENOMIC DNA]</scope>
    <source>
        <strain evidence="2 3">FSL L7-1017</strain>
    </source>
</reference>
<feature type="region of interest" description="Disordered" evidence="1">
    <location>
        <begin position="21"/>
        <end position="57"/>
    </location>
</feature>
<evidence type="ECO:0000313" key="2">
    <source>
        <dbReference type="EMBL" id="MBC1780607.1"/>
    </source>
</evidence>
<dbReference type="Proteomes" id="UP000547643">
    <property type="component" value="Unassembled WGS sequence"/>
</dbReference>
<comment type="caution">
    <text evidence="2">The sequence shown here is derived from an EMBL/GenBank/DDBJ whole genome shotgun (WGS) entry which is preliminary data.</text>
</comment>
<dbReference type="EMBL" id="JAARUV010000011">
    <property type="protein sequence ID" value="MBC1780607.1"/>
    <property type="molecule type" value="Genomic_DNA"/>
</dbReference>
<dbReference type="AlphaFoldDB" id="A0A7X0XUP6"/>
<protein>
    <submittedName>
        <fullName evidence="2">Uncharacterized protein</fullName>
    </submittedName>
</protein>
<gene>
    <name evidence="2" type="ORF">HCA46_17435</name>
</gene>
<dbReference type="RefSeq" id="WP_185495809.1">
    <property type="nucleotide sequence ID" value="NZ_JAARUV010000011.1"/>
</dbReference>
<accession>A0A7X0XUP6</accession>
<organism evidence="2 3">
    <name type="scientific">Listeria booriae</name>
    <dbReference type="NCBI Taxonomy" id="1552123"/>
    <lineage>
        <taxon>Bacteria</taxon>
        <taxon>Bacillati</taxon>
        <taxon>Bacillota</taxon>
        <taxon>Bacilli</taxon>
        <taxon>Bacillales</taxon>
        <taxon>Listeriaceae</taxon>
        <taxon>Listeria</taxon>
    </lineage>
</organism>